<evidence type="ECO:0000313" key="1">
    <source>
        <dbReference type="EMBL" id="CAA2976722.1"/>
    </source>
</evidence>
<organism evidence="1 2">
    <name type="scientific">Olea europaea subsp. europaea</name>
    <dbReference type="NCBI Taxonomy" id="158383"/>
    <lineage>
        <taxon>Eukaryota</taxon>
        <taxon>Viridiplantae</taxon>
        <taxon>Streptophyta</taxon>
        <taxon>Embryophyta</taxon>
        <taxon>Tracheophyta</taxon>
        <taxon>Spermatophyta</taxon>
        <taxon>Magnoliopsida</taxon>
        <taxon>eudicotyledons</taxon>
        <taxon>Gunneridae</taxon>
        <taxon>Pentapetalae</taxon>
        <taxon>asterids</taxon>
        <taxon>lamiids</taxon>
        <taxon>Lamiales</taxon>
        <taxon>Oleaceae</taxon>
        <taxon>Oleeae</taxon>
        <taxon>Olea</taxon>
    </lineage>
</organism>
<reference evidence="1 2" key="1">
    <citation type="submission" date="2019-12" db="EMBL/GenBank/DDBJ databases">
        <authorList>
            <person name="Alioto T."/>
            <person name="Alioto T."/>
            <person name="Gomez Garrido J."/>
        </authorList>
    </citation>
    <scope>NUCLEOTIDE SEQUENCE [LARGE SCALE GENOMIC DNA]</scope>
</reference>
<feature type="non-terminal residue" evidence="1">
    <location>
        <position position="1"/>
    </location>
</feature>
<dbReference type="AlphaFoldDB" id="A0A8S0RD26"/>
<keyword evidence="2" id="KW-1185">Reference proteome</keyword>
<proteinExistence type="predicted"/>
<name>A0A8S0RD26_OLEEU</name>
<dbReference type="EMBL" id="CACTIH010002528">
    <property type="protein sequence ID" value="CAA2976722.1"/>
    <property type="molecule type" value="Genomic_DNA"/>
</dbReference>
<evidence type="ECO:0000313" key="2">
    <source>
        <dbReference type="Proteomes" id="UP000594638"/>
    </source>
</evidence>
<protein>
    <submittedName>
        <fullName evidence="1">Uncharacterized protein</fullName>
    </submittedName>
</protein>
<accession>A0A8S0RD26</accession>
<dbReference type="Gramene" id="OE9A096623T1">
    <property type="protein sequence ID" value="OE9A096623C1"/>
    <property type="gene ID" value="OE9A096623"/>
</dbReference>
<sequence>VPARLAARFCFSGAGGEGDFPIVCRARAEHGICAAADIRREKEVAVVHKPASFDKVPSTPARLGPGSASRALSKLRQECRATGDRRQATFRRRGYRTATPGYPASKQRHLASTANSVPNENHVERRAGSEIFAVRMAELSSRGNIESEREGFEGTGRARPEVALAAGAVRRYGAPRPGRIFRMCWAA</sequence>
<dbReference type="Proteomes" id="UP000594638">
    <property type="component" value="Unassembled WGS sequence"/>
</dbReference>
<comment type="caution">
    <text evidence="1">The sequence shown here is derived from an EMBL/GenBank/DDBJ whole genome shotgun (WGS) entry which is preliminary data.</text>
</comment>
<gene>
    <name evidence="1" type="ORF">OLEA9_A096623</name>
</gene>